<feature type="domain" description="Mannose-1-phosphate guanyltransferase C-terminal" evidence="8">
    <location>
        <begin position="251"/>
        <end position="358"/>
    </location>
</feature>
<dbReference type="GO" id="GO:0009298">
    <property type="term" value="P:GDP-mannose biosynthetic process"/>
    <property type="evidence" value="ECO:0007669"/>
    <property type="project" value="UniProtKB-UniPathway"/>
</dbReference>
<dbReference type="InterPro" id="IPR056729">
    <property type="entry name" value="GMPPB_C"/>
</dbReference>
<evidence type="ECO:0000256" key="2">
    <source>
        <dbReference type="ARBA" id="ARBA00007274"/>
    </source>
</evidence>
<evidence type="ECO:0000256" key="3">
    <source>
        <dbReference type="ARBA" id="ARBA00012387"/>
    </source>
</evidence>
<reference evidence="9 10" key="1">
    <citation type="submission" date="2014-06" db="EMBL/GenBank/DDBJ databases">
        <authorList>
            <person name="Swart Estienne"/>
        </authorList>
    </citation>
    <scope>NUCLEOTIDE SEQUENCE [LARGE SCALE GENOMIC DNA]</scope>
    <source>
        <strain evidence="9 10">130c</strain>
    </source>
</reference>
<dbReference type="Proteomes" id="UP000039865">
    <property type="component" value="Unassembled WGS sequence"/>
</dbReference>
<dbReference type="Gene3D" id="2.160.10.10">
    <property type="entry name" value="Hexapeptide repeat proteins"/>
    <property type="match status" value="1"/>
</dbReference>
<organism evidence="9 10">
    <name type="scientific">Stylonychia lemnae</name>
    <name type="common">Ciliate</name>
    <dbReference type="NCBI Taxonomy" id="5949"/>
    <lineage>
        <taxon>Eukaryota</taxon>
        <taxon>Sar</taxon>
        <taxon>Alveolata</taxon>
        <taxon>Ciliophora</taxon>
        <taxon>Intramacronucleata</taxon>
        <taxon>Spirotrichea</taxon>
        <taxon>Stichotrichia</taxon>
        <taxon>Sporadotrichida</taxon>
        <taxon>Oxytrichidae</taxon>
        <taxon>Stylonychinae</taxon>
        <taxon>Stylonychia</taxon>
    </lineage>
</organism>
<feature type="domain" description="Nucleotidyl transferase" evidence="7">
    <location>
        <begin position="2"/>
        <end position="230"/>
    </location>
</feature>
<comment type="similarity">
    <text evidence="2">Belongs to the transferase hexapeptide repeat family.</text>
</comment>
<dbReference type="AlphaFoldDB" id="A0A077ZV86"/>
<dbReference type="PANTHER" id="PTHR22572">
    <property type="entry name" value="SUGAR-1-PHOSPHATE GUANYL TRANSFERASE"/>
    <property type="match status" value="1"/>
</dbReference>
<sequence length="362" mass="39822">MKALILIGGYGTRLRPLTLTVPKPLVDFGDKPILAHQIHALAEAGVKEIILAVNNQPPELMASLKGFEDIYNVKIIISIENEPLGTAGPLRLAKEMILKDNESGMFFVFNSDVICDYPLDKFIEFHKQHGKEGTILTTVVEDPSKYGVIVHQEDGKIDRFVEKPLVFVGNKINAGLYLLNVSVIDRIELRPTSIEREVFPQMASEGELYQMTLNGYWMDIGQPKDYLIGQKLFLQSQRDRETGVLAKGSLIVGDVMIHPSAQVDPTAQLGPNVVIGADCVIGAGTRIYDSTILARTVVHGYSLIQGSIIGWQNTIGKWSRIQGLTVTAEDVQLKDETFLNGTMILPHKAIAASYPNAGTIVM</sequence>
<evidence type="ECO:0000259" key="7">
    <source>
        <dbReference type="Pfam" id="PF00483"/>
    </source>
</evidence>
<evidence type="ECO:0000259" key="8">
    <source>
        <dbReference type="Pfam" id="PF25087"/>
    </source>
</evidence>
<dbReference type="GO" id="GO:0004475">
    <property type="term" value="F:mannose-1-phosphate guanylyltransferase (GTP) activity"/>
    <property type="evidence" value="ECO:0007669"/>
    <property type="project" value="UniProtKB-EC"/>
</dbReference>
<name>A0A077ZV86_STYLE</name>
<accession>A0A077ZV86</accession>
<dbReference type="FunCoup" id="A0A077ZV86">
    <property type="interactions" value="137"/>
</dbReference>
<protein>
    <recommendedName>
        <fullName evidence="3">mannose-1-phosphate guanylyltransferase</fullName>
        <ecNumber evidence="3">2.7.7.13</ecNumber>
    </recommendedName>
</protein>
<dbReference type="InterPro" id="IPR045233">
    <property type="entry name" value="GMPPB_N"/>
</dbReference>
<evidence type="ECO:0000256" key="6">
    <source>
        <dbReference type="ARBA" id="ARBA00023134"/>
    </source>
</evidence>
<dbReference type="InterPro" id="IPR050486">
    <property type="entry name" value="Mannose-1P_guanyltransferase"/>
</dbReference>
<dbReference type="OrthoDB" id="1733332at2759"/>
<keyword evidence="4" id="KW-0808">Transferase</keyword>
<keyword evidence="10" id="KW-1185">Reference proteome</keyword>
<dbReference type="OMA" id="GPNCWIC"/>
<evidence type="ECO:0000313" key="9">
    <source>
        <dbReference type="EMBL" id="CDW73220.1"/>
    </source>
</evidence>
<dbReference type="Pfam" id="PF00483">
    <property type="entry name" value="NTP_transferase"/>
    <property type="match status" value="1"/>
</dbReference>
<evidence type="ECO:0000256" key="1">
    <source>
        <dbReference type="ARBA" id="ARBA00004823"/>
    </source>
</evidence>
<gene>
    <name evidence="9" type="primary">Contig1682.g68</name>
    <name evidence="9" type="ORF">STYLEM_2196</name>
</gene>
<dbReference type="InParanoid" id="A0A077ZV86"/>
<dbReference type="FunFam" id="3.90.550.10:FF:000013">
    <property type="entry name" value="mannose-1-phosphate guanyltransferase beta"/>
    <property type="match status" value="1"/>
</dbReference>
<dbReference type="InterPro" id="IPR005835">
    <property type="entry name" value="NTP_transferase_dom"/>
</dbReference>
<dbReference type="EC" id="2.7.7.13" evidence="3"/>
<dbReference type="CDD" id="cd06425">
    <property type="entry name" value="M1P_guanylylT_B_like_N"/>
    <property type="match status" value="1"/>
</dbReference>
<dbReference type="Gene3D" id="3.90.550.10">
    <property type="entry name" value="Spore Coat Polysaccharide Biosynthesis Protein SpsA, Chain A"/>
    <property type="match status" value="1"/>
</dbReference>
<dbReference type="Pfam" id="PF25087">
    <property type="entry name" value="GMPPB_C"/>
    <property type="match status" value="1"/>
</dbReference>
<proteinExistence type="inferred from homology"/>
<comment type="pathway">
    <text evidence="1">Nucleotide-sugar biosynthesis; GDP-alpha-D-mannose biosynthesis; GDP-alpha-D-mannose from alpha-D-mannose 1-phosphate (GTP route): step 1/1.</text>
</comment>
<dbReference type="EMBL" id="CCKQ01002130">
    <property type="protein sequence ID" value="CDW73220.1"/>
    <property type="molecule type" value="Genomic_DNA"/>
</dbReference>
<keyword evidence="6" id="KW-0342">GTP-binding</keyword>
<evidence type="ECO:0000256" key="5">
    <source>
        <dbReference type="ARBA" id="ARBA00022741"/>
    </source>
</evidence>
<dbReference type="UniPathway" id="UPA00126">
    <property type="reaction ID" value="UER00930"/>
</dbReference>
<dbReference type="GO" id="GO:0005525">
    <property type="term" value="F:GTP binding"/>
    <property type="evidence" value="ECO:0007669"/>
    <property type="project" value="UniProtKB-KW"/>
</dbReference>
<evidence type="ECO:0000256" key="4">
    <source>
        <dbReference type="ARBA" id="ARBA00022679"/>
    </source>
</evidence>
<keyword evidence="5" id="KW-0547">Nucleotide-binding</keyword>
<dbReference type="SUPFAM" id="SSF53448">
    <property type="entry name" value="Nucleotide-diphospho-sugar transferases"/>
    <property type="match status" value="1"/>
</dbReference>
<evidence type="ECO:0000313" key="10">
    <source>
        <dbReference type="Proteomes" id="UP000039865"/>
    </source>
</evidence>
<dbReference type="InterPro" id="IPR029044">
    <property type="entry name" value="Nucleotide-diphossugar_trans"/>
</dbReference>